<feature type="compositionally biased region" description="Low complexity" evidence="1">
    <location>
        <begin position="66"/>
        <end position="82"/>
    </location>
</feature>
<dbReference type="EMBL" id="LT559118">
    <property type="protein sequence ID" value="SBO93924.1"/>
    <property type="molecule type" value="Genomic_DNA"/>
</dbReference>
<reference evidence="2" key="1">
    <citation type="submission" date="2016-04" db="EMBL/GenBank/DDBJ databases">
        <authorList>
            <person name="Evans L.H."/>
            <person name="Alamgir A."/>
            <person name="Owens N."/>
            <person name="Weber N.D."/>
            <person name="Virtaneva K."/>
            <person name="Barbian K."/>
            <person name="Babar A."/>
            <person name="Rosenke K."/>
        </authorList>
    </citation>
    <scope>NUCLEOTIDE SEQUENCE</scope>
    <source>
        <strain evidence="2">Nono1</strain>
    </source>
</reference>
<evidence type="ECO:0000256" key="1">
    <source>
        <dbReference type="SAM" id="MobiDB-lite"/>
    </source>
</evidence>
<proteinExistence type="predicted"/>
<protein>
    <submittedName>
        <fullName evidence="2">Uncharacterized protein</fullName>
    </submittedName>
</protein>
<gene>
    <name evidence="2" type="ORF">BN4615_P3440</name>
</gene>
<name>A0A1M4E570_9ACTN</name>
<sequence length="159" mass="16052">MLYPSIEAVRGIAAELGAAGGTPYFPRQVVGGRRGRVRARGGGGRARGGGRCRGGGRAWAGRGDRAPGAGLPGRLRGLLRAHLGGGQGVERAGAAGQGDQDGGEHQVDDAQQQGGDPQHQPPASAPRLVGVVVQHSRHVPADAMRGCPSGRVGRAGLLI</sequence>
<evidence type="ECO:0000313" key="2">
    <source>
        <dbReference type="EMBL" id="SBO93924.1"/>
    </source>
</evidence>
<accession>A0A1M4E570</accession>
<feature type="compositionally biased region" description="Gly residues" evidence="1">
    <location>
        <begin position="40"/>
        <end position="58"/>
    </location>
</feature>
<organism evidence="2">
    <name type="scientific">Nonomuraea gerenzanensis</name>
    <dbReference type="NCBI Taxonomy" id="93944"/>
    <lineage>
        <taxon>Bacteria</taxon>
        <taxon>Bacillati</taxon>
        <taxon>Actinomycetota</taxon>
        <taxon>Actinomycetes</taxon>
        <taxon>Streptosporangiales</taxon>
        <taxon>Streptosporangiaceae</taxon>
        <taxon>Nonomuraea</taxon>
    </lineage>
</organism>
<feature type="compositionally biased region" description="Low complexity" evidence="1">
    <location>
        <begin position="109"/>
        <end position="118"/>
    </location>
</feature>
<feature type="region of interest" description="Disordered" evidence="1">
    <location>
        <begin position="35"/>
        <end position="125"/>
    </location>
</feature>
<dbReference type="AlphaFoldDB" id="A0A1M4E570"/>